<dbReference type="RefSeq" id="WP_114369637.1">
    <property type="nucleotide sequence ID" value="NZ_QPEX01000030.1"/>
</dbReference>
<dbReference type="OrthoDB" id="9151155at2"/>
<protein>
    <submittedName>
        <fullName evidence="1">Uncharacterized protein</fullName>
    </submittedName>
</protein>
<dbReference type="EMBL" id="QPEX01000030">
    <property type="protein sequence ID" value="RCS46368.1"/>
    <property type="molecule type" value="Genomic_DNA"/>
</dbReference>
<name>A0A368KRX1_9BACT</name>
<sequence length="270" mass="31325">METLTQLQRRYNDLRKEAVRLAGTTKDLSQRAATYYHLYEDSGRNHIFPLIAAHGALWARGYFAFGMKLGKLLSWQYAFSPQRRTQQLDALENFAEAFREVNRRVCVETYTTYHFTKQHGNHPLATKLVRPELRTALCRLHESNQAGIELDDTAKREIFEVHFRDEQATVVDPSITQAVADFRWPTMRSLALMPAVRFAYFPRGRWLQFWKFDRQVERIAHGLQAFDIAAAAGWQHVEQKLAHYQVLPTTFFANSHAHFAGLRNEILATA</sequence>
<proteinExistence type="predicted"/>
<organism evidence="1 2">
    <name type="scientific">Bremerella cremea</name>
    <dbReference type="NCBI Taxonomy" id="1031537"/>
    <lineage>
        <taxon>Bacteria</taxon>
        <taxon>Pseudomonadati</taxon>
        <taxon>Planctomycetota</taxon>
        <taxon>Planctomycetia</taxon>
        <taxon>Pirellulales</taxon>
        <taxon>Pirellulaceae</taxon>
        <taxon>Bremerella</taxon>
    </lineage>
</organism>
<comment type="caution">
    <text evidence="1">The sequence shown here is derived from an EMBL/GenBank/DDBJ whole genome shotgun (WGS) entry which is preliminary data.</text>
</comment>
<accession>A0A368KRX1</accession>
<gene>
    <name evidence="1" type="ORF">DTL42_15480</name>
</gene>
<evidence type="ECO:0000313" key="1">
    <source>
        <dbReference type="EMBL" id="RCS46368.1"/>
    </source>
</evidence>
<dbReference type="Proteomes" id="UP000253562">
    <property type="component" value="Unassembled WGS sequence"/>
</dbReference>
<dbReference type="AlphaFoldDB" id="A0A368KRX1"/>
<evidence type="ECO:0000313" key="2">
    <source>
        <dbReference type="Proteomes" id="UP000253562"/>
    </source>
</evidence>
<reference evidence="1 2" key="1">
    <citation type="submission" date="2018-07" db="EMBL/GenBank/DDBJ databases">
        <title>Comparative genomes isolates from brazilian mangrove.</title>
        <authorList>
            <person name="De Araujo J.E."/>
            <person name="Taketani R.G."/>
            <person name="Silva M.C.P."/>
            <person name="Lourenco M.V."/>
            <person name="Oliveira V.M."/>
            <person name="Andreote F.D."/>
        </authorList>
    </citation>
    <scope>NUCLEOTIDE SEQUENCE [LARGE SCALE GENOMIC DNA]</scope>
    <source>
        <strain evidence="1 2">HEX PRIS-MGV</strain>
    </source>
</reference>